<dbReference type="RefSeq" id="WP_138267604.1">
    <property type="nucleotide sequence ID" value="NZ_JADPDP010000040.1"/>
</dbReference>
<dbReference type="CDD" id="cd05233">
    <property type="entry name" value="SDR_c"/>
    <property type="match status" value="1"/>
</dbReference>
<dbReference type="EMBL" id="WDOP01000004">
    <property type="protein sequence ID" value="KAB7486665.1"/>
    <property type="molecule type" value="Genomic_DNA"/>
</dbReference>
<dbReference type="Proteomes" id="UP000451386">
    <property type="component" value="Unassembled WGS sequence"/>
</dbReference>
<evidence type="ECO:0000313" key="4">
    <source>
        <dbReference type="Proteomes" id="UP000451386"/>
    </source>
</evidence>
<protein>
    <submittedName>
        <fullName evidence="3">SDR family NAD(P)-dependent oxidoreductase</fullName>
    </submittedName>
</protein>
<sequence>MDLHLEGKVVILTGGFKGIGKGIALRLAKEGAIVAVINRDDGAAEQFAAEMKAITDNYRTYLMDLNDTDDIAPIVEDVVKTYGHIDGLVNNAGRNDNLDLDHTSWREFEQSLHGNLTRYYELAHRCAPYLRESKGAIVNISSKTALTGQGKTGAYAANLLVFDASKGVHFHDEVFKDTVYFMNNVFCNTSTTPTQWYRKTDALAKAAFSNNDYYEAGGKASDTQPEDKRGLEVDPKFVGFSGGSDTPAGKLAGVAPKPRPTSTRHTPPPSCA</sequence>
<dbReference type="PRINTS" id="PR00081">
    <property type="entry name" value="GDHRDH"/>
</dbReference>
<evidence type="ECO:0000256" key="2">
    <source>
        <dbReference type="SAM" id="MobiDB-lite"/>
    </source>
</evidence>
<evidence type="ECO:0000313" key="3">
    <source>
        <dbReference type="EMBL" id="KAB7486665.1"/>
    </source>
</evidence>
<feature type="compositionally biased region" description="Basic and acidic residues" evidence="2">
    <location>
        <begin position="225"/>
        <end position="235"/>
    </location>
</feature>
<comment type="caution">
    <text evidence="3">The sequence shown here is derived from an EMBL/GenBank/DDBJ whole genome shotgun (WGS) entry which is preliminary data.</text>
</comment>
<dbReference type="SUPFAM" id="SSF51735">
    <property type="entry name" value="NAD(P)-binding Rossmann-fold domains"/>
    <property type="match status" value="1"/>
</dbReference>
<proteinExistence type="inferred from homology"/>
<gene>
    <name evidence="3" type="ORF">GBA83_06630</name>
</gene>
<feature type="region of interest" description="Disordered" evidence="2">
    <location>
        <begin position="215"/>
        <end position="272"/>
    </location>
</feature>
<comment type="similarity">
    <text evidence="1">Belongs to the short-chain dehydrogenases/reductases (SDR) family.</text>
</comment>
<name>A0A7J5TNK7_BIFBI</name>
<accession>A0A7J5TNK7</accession>
<reference evidence="3 4" key="1">
    <citation type="journal article" date="2019" name="Nat. Med.">
        <title>A library of human gut bacterial isolates paired with longitudinal multiomics data enables mechanistic microbiome research.</title>
        <authorList>
            <person name="Poyet M."/>
            <person name="Groussin M."/>
            <person name="Gibbons S.M."/>
            <person name="Avila-Pacheco J."/>
            <person name="Jiang X."/>
            <person name="Kearney S.M."/>
            <person name="Perrotta A.R."/>
            <person name="Berdy B."/>
            <person name="Zhao S."/>
            <person name="Lieberman T.D."/>
            <person name="Swanson P.K."/>
            <person name="Smith M."/>
            <person name="Roesemann S."/>
            <person name="Alexander J.E."/>
            <person name="Rich S.A."/>
            <person name="Livny J."/>
            <person name="Vlamakis H."/>
            <person name="Clish C."/>
            <person name="Bullock K."/>
            <person name="Deik A."/>
            <person name="Scott J."/>
            <person name="Pierce K.A."/>
            <person name="Xavier R.J."/>
            <person name="Alm E.J."/>
        </authorList>
    </citation>
    <scope>NUCLEOTIDE SEQUENCE [LARGE SCALE GENOMIC DNA]</scope>
    <source>
        <strain evidence="3 4">BIOML-A13</strain>
    </source>
</reference>
<dbReference type="InterPro" id="IPR036291">
    <property type="entry name" value="NAD(P)-bd_dom_sf"/>
</dbReference>
<dbReference type="AlphaFoldDB" id="A0A7J5TNK7"/>
<dbReference type="PANTHER" id="PTHR42879:SF2">
    <property type="entry name" value="3-OXOACYL-[ACYL-CARRIER-PROTEIN] REDUCTASE FABG"/>
    <property type="match status" value="1"/>
</dbReference>
<dbReference type="PANTHER" id="PTHR42879">
    <property type="entry name" value="3-OXOACYL-(ACYL-CARRIER-PROTEIN) REDUCTASE"/>
    <property type="match status" value="1"/>
</dbReference>
<dbReference type="InterPro" id="IPR050259">
    <property type="entry name" value="SDR"/>
</dbReference>
<evidence type="ECO:0000256" key="1">
    <source>
        <dbReference type="ARBA" id="ARBA00006484"/>
    </source>
</evidence>
<dbReference type="InterPro" id="IPR002347">
    <property type="entry name" value="SDR_fam"/>
</dbReference>
<organism evidence="3 4">
    <name type="scientific">Bifidobacterium bifidum</name>
    <dbReference type="NCBI Taxonomy" id="1681"/>
    <lineage>
        <taxon>Bacteria</taxon>
        <taxon>Bacillati</taxon>
        <taxon>Actinomycetota</taxon>
        <taxon>Actinomycetes</taxon>
        <taxon>Bifidobacteriales</taxon>
        <taxon>Bifidobacteriaceae</taxon>
        <taxon>Bifidobacterium</taxon>
    </lineage>
</organism>
<dbReference type="Pfam" id="PF00106">
    <property type="entry name" value="adh_short"/>
    <property type="match status" value="1"/>
</dbReference>
<dbReference type="Gene3D" id="3.40.50.720">
    <property type="entry name" value="NAD(P)-binding Rossmann-like Domain"/>
    <property type="match status" value="1"/>
</dbReference>